<reference evidence="3 4" key="1">
    <citation type="submission" date="2018-10" db="EMBL/GenBank/DDBJ databases">
        <title>Notoacmeibacter sp. M2BS9Y-3-1, whole genome shotgun sequence.</title>
        <authorList>
            <person name="Tuo L."/>
        </authorList>
    </citation>
    <scope>NUCLEOTIDE SEQUENCE [LARGE SCALE GENOMIC DNA]</scope>
    <source>
        <strain evidence="3 4">M2BS9Y-3-1</strain>
    </source>
</reference>
<dbReference type="EMBL" id="RCWN01000001">
    <property type="protein sequence ID" value="RLQ87361.1"/>
    <property type="molecule type" value="Genomic_DNA"/>
</dbReference>
<evidence type="ECO:0000256" key="1">
    <source>
        <dbReference type="SAM" id="MobiDB-lite"/>
    </source>
</evidence>
<evidence type="ECO:0000259" key="2">
    <source>
        <dbReference type="Pfam" id="PF04830"/>
    </source>
</evidence>
<sequence length="519" mass="53338">MKRRPISTPPSRNFRTHDGLEWMGDLRSSPNVDWQAVRPRVDDWDYEDQGLTQAGAALVALVVSTVTSGVGGSFASGLGFAQGSIASAAMEAGFTSLATQTSISLINNQGDIGATLKELGSEDSIRTLVGAMLTAGLTQGVLNRANIPATSIELGASQNFANAAQRNLLRAAIKIGVQSAVEGRTLDDSLVSALRLAAADTLGASLATEIGRSYHTGQIDKATQLIAHAALGCATGTISSGACASGAGGAVAGELTAELFEMRLHAALAKGDLTRTAAIEMVKEWRADGVEVARVAGGLAAALAGGDVDTGAAAGGTAAENNAFWIPAVIIIAAILETADKVLVAKDAVDISVAVYACNGGDMAACGQAEDMAKQAALDAGLEFTIGGIIPGSKAAADLLRWTRKNADADTVRRIDRIADKEPTGFSGSRGNPLEQPTYQPVRNSPTSIGNRTYSGHALDQMQNRGIPPSVVEDTVSPGNLLGAGNRPNTSVYYSSKNGVRVVTNSNGDIVTVITAPRQ</sequence>
<evidence type="ECO:0000313" key="4">
    <source>
        <dbReference type="Proteomes" id="UP000281094"/>
    </source>
</evidence>
<name>A0A3L7JCR0_9HYPH</name>
<dbReference type="InterPro" id="IPR006915">
    <property type="entry name" value="DUF637_hemagglutn_put"/>
</dbReference>
<keyword evidence="4" id="KW-1185">Reference proteome</keyword>
<organism evidence="3 4">
    <name type="scientific">Notoacmeibacter ruber</name>
    <dbReference type="NCBI Taxonomy" id="2670375"/>
    <lineage>
        <taxon>Bacteria</taxon>
        <taxon>Pseudomonadati</taxon>
        <taxon>Pseudomonadota</taxon>
        <taxon>Alphaproteobacteria</taxon>
        <taxon>Hyphomicrobiales</taxon>
        <taxon>Notoacmeibacteraceae</taxon>
        <taxon>Notoacmeibacter</taxon>
    </lineage>
</organism>
<evidence type="ECO:0000313" key="3">
    <source>
        <dbReference type="EMBL" id="RLQ87361.1"/>
    </source>
</evidence>
<accession>A0A3L7JCR0</accession>
<protein>
    <recommendedName>
        <fullName evidence="2">DUF637 domain-containing protein</fullName>
    </recommendedName>
</protein>
<dbReference type="Proteomes" id="UP000281094">
    <property type="component" value="Unassembled WGS sequence"/>
</dbReference>
<feature type="region of interest" description="Disordered" evidence="1">
    <location>
        <begin position="421"/>
        <end position="447"/>
    </location>
</feature>
<feature type="compositionally biased region" description="Polar residues" evidence="1">
    <location>
        <begin position="426"/>
        <end position="447"/>
    </location>
</feature>
<feature type="domain" description="DUF637" evidence="2">
    <location>
        <begin position="89"/>
        <end position="250"/>
    </location>
</feature>
<proteinExistence type="predicted"/>
<dbReference type="AlphaFoldDB" id="A0A3L7JCR0"/>
<comment type="caution">
    <text evidence="3">The sequence shown here is derived from an EMBL/GenBank/DDBJ whole genome shotgun (WGS) entry which is preliminary data.</text>
</comment>
<gene>
    <name evidence="3" type="ORF">D8780_03190</name>
</gene>
<dbReference type="Pfam" id="PF04830">
    <property type="entry name" value="DUF637"/>
    <property type="match status" value="1"/>
</dbReference>